<proteinExistence type="predicted"/>
<organism evidence="1">
    <name type="scientific">Vibrio vulnificus</name>
    <dbReference type="NCBI Taxonomy" id="672"/>
    <lineage>
        <taxon>Bacteria</taxon>
        <taxon>Pseudomonadati</taxon>
        <taxon>Pseudomonadota</taxon>
        <taxon>Gammaproteobacteria</taxon>
        <taxon>Vibrionales</taxon>
        <taxon>Vibrionaceae</taxon>
        <taxon>Vibrio</taxon>
    </lineage>
</organism>
<accession>A0A8H9K6K7</accession>
<dbReference type="Proteomes" id="UP000863257">
    <property type="component" value="Unassembled WGS sequence"/>
</dbReference>
<evidence type="ECO:0000313" key="1">
    <source>
        <dbReference type="EMBL" id="HAS8538192.1"/>
    </source>
</evidence>
<reference evidence="1" key="2">
    <citation type="submission" date="2019-01" db="EMBL/GenBank/DDBJ databases">
        <authorList>
            <consortium name="NCBI Pathogen Detection Project"/>
        </authorList>
    </citation>
    <scope>NUCLEOTIDE SEQUENCE</scope>
    <source>
        <strain evidence="1">BCW_3452</strain>
    </source>
</reference>
<dbReference type="AlphaFoldDB" id="A0A8H9K6K7"/>
<protein>
    <submittedName>
        <fullName evidence="1">Uncharacterized protein</fullName>
    </submittedName>
</protein>
<reference evidence="1" key="1">
    <citation type="journal article" date="2018" name="Genome Biol.">
        <title>SKESA: strategic k-mer extension for scrupulous assemblies.</title>
        <authorList>
            <person name="Souvorov A."/>
            <person name="Agarwala R."/>
            <person name="Lipman D.J."/>
        </authorList>
    </citation>
    <scope>NUCLEOTIDE SEQUENCE</scope>
    <source>
        <strain evidence="1">BCW_3452</strain>
    </source>
</reference>
<comment type="caution">
    <text evidence="1">The sequence shown here is derived from an EMBL/GenBank/DDBJ whole genome shotgun (WGS) entry which is preliminary data.</text>
</comment>
<name>A0A8H9K6K7_VIBVL</name>
<sequence length="210" mass="23899">MIDNCLHCGSALDIQEFCTKDTCPHHDYSQTTEFDYNWKPFNTTPFFMKQRVMVGDKDLGPELMGMKNSDSPNILFEFCNKILDGDNANDIEWERFKILDGTTDIKWQELAKWLLVNDIETLTKIAANRTKGSITLTLSSDIEHPVKITVSPDDLVSSTAEPDKKRHHKGAYLHICTISYASVICNVEFGFATQCVDEQKEIVINTKLEN</sequence>
<gene>
    <name evidence="1" type="ORF">I7730_00065</name>
</gene>
<dbReference type="EMBL" id="DACRBY010000001">
    <property type="protein sequence ID" value="HAS8538192.1"/>
    <property type="molecule type" value="Genomic_DNA"/>
</dbReference>